<sequence length="201" mass="23074">MNETELYKELGILTKNKERWEESVPYVASLLSHKSVKIQAKALWLIGEMGLSYPQSVKDTVPVIASFLDSNVSLLRERAVNALGRIGRGDYHLIEQYWSILFRFANDEDAKVRLSFIWASENIATNTPDTYEGYMSVYAELLHDVDDKVRMEAPEIFRVLGKRRPEFVQPFLEKLQHISETDENRVVRIHCLGAIKAATSK</sequence>
<dbReference type="RefSeq" id="WP_109728147.1">
    <property type="nucleotide sequence ID" value="NZ_QGDI01000022.1"/>
</dbReference>
<dbReference type="InterPro" id="IPR011989">
    <property type="entry name" value="ARM-like"/>
</dbReference>
<organism evidence="1 2">
    <name type="scientific">Ruminococcus flavefaciens</name>
    <dbReference type="NCBI Taxonomy" id="1265"/>
    <lineage>
        <taxon>Bacteria</taxon>
        <taxon>Bacillati</taxon>
        <taxon>Bacillota</taxon>
        <taxon>Clostridia</taxon>
        <taxon>Eubacteriales</taxon>
        <taxon>Oscillospiraceae</taxon>
        <taxon>Ruminococcus</taxon>
    </lineage>
</organism>
<accession>A0A315XSN5</accession>
<name>A0A315XSN5_RUMFL</name>
<dbReference type="Proteomes" id="UP000245720">
    <property type="component" value="Unassembled WGS sequence"/>
</dbReference>
<dbReference type="SUPFAM" id="SSF48371">
    <property type="entry name" value="ARM repeat"/>
    <property type="match status" value="1"/>
</dbReference>
<comment type="caution">
    <text evidence="1">The sequence shown here is derived from an EMBL/GenBank/DDBJ whole genome shotgun (WGS) entry which is preliminary data.</text>
</comment>
<dbReference type="AlphaFoldDB" id="A0A315XSN5"/>
<proteinExistence type="predicted"/>
<dbReference type="OrthoDB" id="5244891at2"/>
<evidence type="ECO:0000313" key="1">
    <source>
        <dbReference type="EMBL" id="PWJ09672.1"/>
    </source>
</evidence>
<dbReference type="Gene3D" id="1.25.10.10">
    <property type="entry name" value="Leucine-rich Repeat Variant"/>
    <property type="match status" value="1"/>
</dbReference>
<gene>
    <name evidence="1" type="ORF">IE37_03444</name>
</gene>
<dbReference type="Pfam" id="PF20168">
    <property type="entry name" value="PDS5"/>
    <property type="match status" value="1"/>
</dbReference>
<evidence type="ECO:0000313" key="2">
    <source>
        <dbReference type="Proteomes" id="UP000245720"/>
    </source>
</evidence>
<reference evidence="1 2" key="1">
    <citation type="submission" date="2018-05" db="EMBL/GenBank/DDBJ databases">
        <title>The Hungate 1000. A catalogue of reference genomes from the rumen microbiome.</title>
        <authorList>
            <person name="Kelly W."/>
        </authorList>
    </citation>
    <scope>NUCLEOTIDE SEQUENCE [LARGE SCALE GENOMIC DNA]</scope>
    <source>
        <strain evidence="1 2">SAb67</strain>
    </source>
</reference>
<dbReference type="EMBL" id="QGDI01000022">
    <property type="protein sequence ID" value="PWJ09672.1"/>
    <property type="molecule type" value="Genomic_DNA"/>
</dbReference>
<dbReference type="InterPro" id="IPR016024">
    <property type="entry name" value="ARM-type_fold"/>
</dbReference>
<protein>
    <submittedName>
        <fullName evidence="1">HEAT repeat protein</fullName>
    </submittedName>
</protein>